<dbReference type="EMBL" id="AAYG02000004">
    <property type="protein sequence ID" value="EDN79253.1"/>
    <property type="molecule type" value="Genomic_DNA"/>
</dbReference>
<name>A7AYT9_MEDG7</name>
<dbReference type="AlphaFoldDB" id="A7AYT9"/>
<reference evidence="1 2" key="2">
    <citation type="submission" date="2007-06" db="EMBL/GenBank/DDBJ databases">
        <title>Draft genome sequence of Ruminococcus gnavus (ATCC 29149).</title>
        <authorList>
            <person name="Sudarsanam P."/>
            <person name="Ley R."/>
            <person name="Guruge J."/>
            <person name="Turnbaugh P.J."/>
            <person name="Mahowald M."/>
            <person name="Liep D."/>
            <person name="Gordon J."/>
        </authorList>
    </citation>
    <scope>NUCLEOTIDE SEQUENCE [LARGE SCALE GENOMIC DNA]</scope>
    <source>
        <strain evidence="1 2">ATCC 29149</strain>
    </source>
</reference>
<organism evidence="1 2">
    <name type="scientific">Mediterraneibacter gnavus (strain ATCC 29149 / DSM 114966 / JCM 6515 / VPI C7-9)</name>
    <name type="common">Ruminococcus gnavus</name>
    <dbReference type="NCBI Taxonomy" id="411470"/>
    <lineage>
        <taxon>Bacteria</taxon>
        <taxon>Bacillati</taxon>
        <taxon>Bacillota</taxon>
        <taxon>Clostridia</taxon>
        <taxon>Lachnospirales</taxon>
        <taxon>Lachnospiraceae</taxon>
        <taxon>Mediterraneibacter</taxon>
    </lineage>
</organism>
<sequence>MKGLYPFFTNIGSGLLKYTGGSSGINAYDRTTAYTTYGNGYRWIIKIDAENDSVYYFTIMNTNSVKISRYRANINTISMFENPGASRTLLDEQTVSLSTAINVQYFSYNYEEETDRLYIVTASSNYVSNNGSYIITEVDLANENAVKQYVMTNKTGVSARIGYNRYDTYCYEGYIYFKNSSLSDHHYYRQQIGNSANVKQLPESAALRAVYPMLARDGKLYLENPSGYSGTYALYVVDTDSFTMKYPESYGLYDSSYRQYVPVRGVPMTYYLTGGSGNGTFAMRTDYLATINNLDSPVVKTADKTMKVTYTLSEEE</sequence>
<accession>A7AYT9</accession>
<reference evidence="1 2" key="1">
    <citation type="submission" date="2007-04" db="EMBL/GenBank/DDBJ databases">
        <authorList>
            <person name="Fulton L."/>
            <person name="Clifton S."/>
            <person name="Fulton B."/>
            <person name="Xu J."/>
            <person name="Minx P."/>
            <person name="Pepin K.H."/>
            <person name="Johnson M."/>
            <person name="Thiruvilangam P."/>
            <person name="Bhonagiri V."/>
            <person name="Nash W.E."/>
            <person name="Mardis E.R."/>
            <person name="Wilson R.K."/>
        </authorList>
    </citation>
    <scope>NUCLEOTIDE SEQUENCE [LARGE SCALE GENOMIC DNA]</scope>
    <source>
        <strain evidence="1 2">ATCC 29149</strain>
    </source>
</reference>
<dbReference type="PaxDb" id="411470-RUMGNA_00454"/>
<evidence type="ECO:0000313" key="1">
    <source>
        <dbReference type="EMBL" id="EDN79253.1"/>
    </source>
</evidence>
<gene>
    <name evidence="1" type="ORF">RUMGNA_00454</name>
</gene>
<comment type="caution">
    <text evidence="1">The sequence shown here is derived from an EMBL/GenBank/DDBJ whole genome shotgun (WGS) entry which is preliminary data.</text>
</comment>
<evidence type="ECO:0000313" key="2">
    <source>
        <dbReference type="Proteomes" id="UP000004410"/>
    </source>
</evidence>
<proteinExistence type="predicted"/>
<protein>
    <submittedName>
        <fullName evidence="1">Uncharacterized protein</fullName>
    </submittedName>
</protein>
<dbReference type="Proteomes" id="UP000004410">
    <property type="component" value="Unassembled WGS sequence"/>
</dbReference>